<comment type="caution">
    <text evidence="3">The sequence shown here is derived from an EMBL/GenBank/DDBJ whole genome shotgun (WGS) entry which is preliminary data.</text>
</comment>
<organism evidence="3 4">
    <name type="scientific">Hibiscus syriacus</name>
    <name type="common">Rose of Sharon</name>
    <dbReference type="NCBI Taxonomy" id="106335"/>
    <lineage>
        <taxon>Eukaryota</taxon>
        <taxon>Viridiplantae</taxon>
        <taxon>Streptophyta</taxon>
        <taxon>Embryophyta</taxon>
        <taxon>Tracheophyta</taxon>
        <taxon>Spermatophyta</taxon>
        <taxon>Magnoliopsida</taxon>
        <taxon>eudicotyledons</taxon>
        <taxon>Gunneridae</taxon>
        <taxon>Pentapetalae</taxon>
        <taxon>rosids</taxon>
        <taxon>malvids</taxon>
        <taxon>Malvales</taxon>
        <taxon>Malvaceae</taxon>
        <taxon>Malvoideae</taxon>
        <taxon>Hibiscus</taxon>
    </lineage>
</organism>
<dbReference type="PANTHER" id="PTHR35164">
    <property type="entry name" value="EXPRESSED PROTEIN"/>
    <property type="match status" value="1"/>
</dbReference>
<evidence type="ECO:0000256" key="2">
    <source>
        <dbReference type="SAM" id="MobiDB-lite"/>
    </source>
</evidence>
<name>A0A6A2ZML1_HIBSY</name>
<dbReference type="Proteomes" id="UP000436088">
    <property type="component" value="Unassembled WGS sequence"/>
</dbReference>
<keyword evidence="1" id="KW-0175">Coiled coil</keyword>
<feature type="region of interest" description="Disordered" evidence="2">
    <location>
        <begin position="504"/>
        <end position="550"/>
    </location>
</feature>
<keyword evidence="4" id="KW-1185">Reference proteome</keyword>
<feature type="coiled-coil region" evidence="1">
    <location>
        <begin position="30"/>
        <end position="269"/>
    </location>
</feature>
<feature type="coiled-coil region" evidence="1">
    <location>
        <begin position="302"/>
        <end position="392"/>
    </location>
</feature>
<sequence>MEGPCFANKEAEECCTTMVSGKVADIHTELNNKERYIESLKTELGKAKELEAVLAEKEASFRKLKKELIQLQSFESEAIDLLSQGKKRIHELEEEIEKRKESEKKIYDSFVAQSEEYKQTQISLEKSKQEIKFLLENLEKSEGSSEVASQSSMGDDHLERLESELQLTKDNLRCASEKERVCSLKAKRLAEEVDSLKSQLKSTIDAEENNKKAMDDLAMALKEVNAEAKQTNEKLLLTNLELEKTKGEVQNLKLQLRSMEEKYIESKKETEVFKNISERLRVEAEETQLAWSEKEKGFVECIKKVEDERNAAQEESKALLESLREAENMNIKAREENQKLRDIMKQAINEANVAKEAATIAKEENSQLKDTVAKKDEALSILSQENENLKINEATTVDNIRDLKLLLCDANSEADDQERGKKQKAAPFPADKDHKDDKEQQGKKPKHNRSKSACLNLSFPNYKNKDADDDSKLPNRGSYVYGDSDSDFSDDPLKGSIFYTTVKSPKTPSTWSSTHQRKKSSLTDDEAMNGEEFEHMDTSNFDEEIDRSSRKKKALLRRFGDLIKRKSFKKLEQGSD</sequence>
<feature type="compositionally biased region" description="Polar residues" evidence="2">
    <location>
        <begin position="451"/>
        <end position="461"/>
    </location>
</feature>
<dbReference type="PANTHER" id="PTHR35164:SF9">
    <property type="entry name" value="EXPRESSED PROTEIN"/>
    <property type="match status" value="1"/>
</dbReference>
<reference evidence="3" key="1">
    <citation type="submission" date="2019-09" db="EMBL/GenBank/DDBJ databases">
        <title>Draft genome information of white flower Hibiscus syriacus.</title>
        <authorList>
            <person name="Kim Y.-M."/>
        </authorList>
    </citation>
    <scope>NUCLEOTIDE SEQUENCE [LARGE SCALE GENOMIC DNA]</scope>
    <source>
        <strain evidence="3">YM2019G1</strain>
    </source>
</reference>
<dbReference type="AlphaFoldDB" id="A0A6A2ZML1"/>
<feature type="compositionally biased region" description="Basic and acidic residues" evidence="2">
    <location>
        <begin position="430"/>
        <end position="442"/>
    </location>
</feature>
<evidence type="ECO:0000313" key="3">
    <source>
        <dbReference type="EMBL" id="KAE8693244.1"/>
    </source>
</evidence>
<dbReference type="EMBL" id="VEPZ02001121">
    <property type="protein sequence ID" value="KAE8693244.1"/>
    <property type="molecule type" value="Genomic_DNA"/>
</dbReference>
<proteinExistence type="predicted"/>
<feature type="compositionally biased region" description="Low complexity" evidence="2">
    <location>
        <begin position="504"/>
        <end position="514"/>
    </location>
</feature>
<accession>A0A6A2ZML1</accession>
<evidence type="ECO:0000256" key="1">
    <source>
        <dbReference type="SAM" id="Coils"/>
    </source>
</evidence>
<evidence type="ECO:0000313" key="4">
    <source>
        <dbReference type="Proteomes" id="UP000436088"/>
    </source>
</evidence>
<feature type="region of interest" description="Disordered" evidence="2">
    <location>
        <begin position="413"/>
        <end position="491"/>
    </location>
</feature>
<gene>
    <name evidence="3" type="ORF">F3Y22_tig00110814pilonHSYRG00108</name>
</gene>
<feature type="compositionally biased region" description="Basic and acidic residues" evidence="2">
    <location>
        <begin position="463"/>
        <end position="473"/>
    </location>
</feature>
<protein>
    <submittedName>
        <fullName evidence="3">GCR2-like 1</fullName>
    </submittedName>
</protein>